<dbReference type="AlphaFoldDB" id="A0AAV5SSW6"/>
<protein>
    <recommendedName>
        <fullName evidence="4">F-box domain-containing protein</fullName>
    </recommendedName>
</protein>
<reference evidence="2" key="1">
    <citation type="submission" date="2023-10" db="EMBL/GenBank/DDBJ databases">
        <title>Genome assembly of Pristionchus species.</title>
        <authorList>
            <person name="Yoshida K."/>
            <person name="Sommer R.J."/>
        </authorList>
    </citation>
    <scope>NUCLEOTIDE SEQUENCE</scope>
    <source>
        <strain evidence="2">RS0144</strain>
    </source>
</reference>
<feature type="compositionally biased region" description="Basic residues" evidence="1">
    <location>
        <begin position="1"/>
        <end position="14"/>
    </location>
</feature>
<gene>
    <name evidence="2" type="ORF">PENTCL1PPCAC_5335</name>
</gene>
<evidence type="ECO:0000256" key="1">
    <source>
        <dbReference type="SAM" id="MobiDB-lite"/>
    </source>
</evidence>
<feature type="region of interest" description="Disordered" evidence="1">
    <location>
        <begin position="1"/>
        <end position="25"/>
    </location>
</feature>
<organism evidence="2 3">
    <name type="scientific">Pristionchus entomophagus</name>
    <dbReference type="NCBI Taxonomy" id="358040"/>
    <lineage>
        <taxon>Eukaryota</taxon>
        <taxon>Metazoa</taxon>
        <taxon>Ecdysozoa</taxon>
        <taxon>Nematoda</taxon>
        <taxon>Chromadorea</taxon>
        <taxon>Rhabditida</taxon>
        <taxon>Rhabditina</taxon>
        <taxon>Diplogasteromorpha</taxon>
        <taxon>Diplogasteroidea</taxon>
        <taxon>Neodiplogasteridae</taxon>
        <taxon>Pristionchus</taxon>
    </lineage>
</organism>
<accession>A0AAV5SSW6</accession>
<dbReference type="EMBL" id="BTSX01000002">
    <property type="protein sequence ID" value="GMS83160.1"/>
    <property type="molecule type" value="Genomic_DNA"/>
</dbReference>
<evidence type="ECO:0000313" key="3">
    <source>
        <dbReference type="Proteomes" id="UP001432027"/>
    </source>
</evidence>
<sequence length="167" mass="19556">MPSKKNQPKMRRRRNREDSDELNDEDHLEIVEEPAILDVDSLSVIERLPKELALRIIDYAESTAQFRLSSRSLRALVDEHIRAVTNPIICAFEFSKSFSVHAASFTGDVTVCKAYSDLFELRLKLRQPHFNLRQRIKRCESSAAKEQNLKKTPTRIRVPFRVRFFLR</sequence>
<keyword evidence="3" id="KW-1185">Reference proteome</keyword>
<comment type="caution">
    <text evidence="2">The sequence shown here is derived from an EMBL/GenBank/DDBJ whole genome shotgun (WGS) entry which is preliminary data.</text>
</comment>
<evidence type="ECO:0008006" key="4">
    <source>
        <dbReference type="Google" id="ProtNLM"/>
    </source>
</evidence>
<evidence type="ECO:0000313" key="2">
    <source>
        <dbReference type="EMBL" id="GMS83160.1"/>
    </source>
</evidence>
<dbReference type="Proteomes" id="UP001432027">
    <property type="component" value="Unassembled WGS sequence"/>
</dbReference>
<proteinExistence type="predicted"/>
<name>A0AAV5SSW6_9BILA</name>